<evidence type="ECO:0000259" key="17">
    <source>
        <dbReference type="Pfam" id="PF01502"/>
    </source>
</evidence>
<protein>
    <recommendedName>
        <fullName evidence="16">Histidine biosynthesis bifunctional protein HisIE</fullName>
    </recommendedName>
    <domain>
        <recommendedName>
            <fullName evidence="16">Phosphoribosyl-AMP cyclohydrolase</fullName>
            <shortName evidence="16">PRA-CH</shortName>
            <ecNumber evidence="16">3.5.4.19</ecNumber>
        </recommendedName>
    </domain>
    <domain>
        <recommendedName>
            <fullName evidence="16">Phosphoribosyl-ATP pyrophosphatase</fullName>
            <shortName evidence="16">PRA-PH</shortName>
            <ecNumber evidence="16">3.6.1.31</ecNumber>
        </recommendedName>
    </domain>
</protein>
<keyword evidence="11 16" id="KW-0547">Nucleotide-binding</keyword>
<dbReference type="InterPro" id="IPR002496">
    <property type="entry name" value="PRib_AMP_CycHydrolase_dom"/>
</dbReference>
<comment type="similarity">
    <text evidence="6 16">In the C-terminal section; belongs to the PRA-PH family.</text>
</comment>
<keyword evidence="15 16" id="KW-0511">Multifunctional enzyme</keyword>
<dbReference type="HAMAP" id="MF_01020">
    <property type="entry name" value="HisE"/>
    <property type="match status" value="1"/>
</dbReference>
<feature type="domain" description="Phosphoribosyl-AMP cyclohydrolase" evidence="17">
    <location>
        <begin position="39"/>
        <end position="111"/>
    </location>
</feature>
<evidence type="ECO:0000256" key="12">
    <source>
        <dbReference type="ARBA" id="ARBA00022801"/>
    </source>
</evidence>
<evidence type="ECO:0000256" key="13">
    <source>
        <dbReference type="ARBA" id="ARBA00022840"/>
    </source>
</evidence>
<gene>
    <name evidence="16" type="primary">hisI</name>
    <name evidence="16" type="synonym">hisIE</name>
    <name evidence="18" type="ORF">FRZ32_10995</name>
</gene>
<dbReference type="HAMAP" id="MF_01019">
    <property type="entry name" value="HisIE"/>
    <property type="match status" value="1"/>
</dbReference>
<feature type="region of interest" description="Phosphoribosyl-AMP cyclohydrolase" evidence="16">
    <location>
        <begin position="1"/>
        <end position="121"/>
    </location>
</feature>
<evidence type="ECO:0000256" key="7">
    <source>
        <dbReference type="ARBA" id="ARBA00008299"/>
    </source>
</evidence>
<comment type="catalytic activity">
    <reaction evidence="1 16">
        <text>1-(5-phospho-beta-D-ribosyl)-5'-AMP + H2O = 1-(5-phospho-beta-D-ribosyl)-5-[(5-phospho-beta-D-ribosylamino)methylideneamino]imidazole-4-carboxamide</text>
        <dbReference type="Rhea" id="RHEA:20049"/>
        <dbReference type="ChEBI" id="CHEBI:15377"/>
        <dbReference type="ChEBI" id="CHEBI:58435"/>
        <dbReference type="ChEBI" id="CHEBI:59457"/>
        <dbReference type="EC" id="3.5.4.19"/>
    </reaction>
</comment>
<dbReference type="FunFam" id="3.10.20.810:FF:000001">
    <property type="entry name" value="Histidine biosynthesis bifunctional protein HisIE"/>
    <property type="match status" value="1"/>
</dbReference>
<dbReference type="GO" id="GO:0000105">
    <property type="term" value="P:L-histidine biosynthetic process"/>
    <property type="evidence" value="ECO:0007669"/>
    <property type="project" value="UniProtKB-UniRule"/>
</dbReference>
<comment type="pathway">
    <text evidence="5 16">Amino-acid biosynthesis; L-histidine biosynthesis; L-histidine from 5-phospho-alpha-D-ribose 1-diphosphate: step 2/9.</text>
</comment>
<dbReference type="OrthoDB" id="9795769at2"/>
<evidence type="ECO:0000256" key="3">
    <source>
        <dbReference type="ARBA" id="ARBA00004496"/>
    </source>
</evidence>
<feature type="region of interest" description="Phosphoribosyl-ATP pyrophosphohydrolase" evidence="16">
    <location>
        <begin position="122"/>
        <end position="210"/>
    </location>
</feature>
<dbReference type="RefSeq" id="WP_147043543.1">
    <property type="nucleotide sequence ID" value="NZ_BAABIR010000001.1"/>
</dbReference>
<accession>A0A5C6TUX1</accession>
<evidence type="ECO:0000313" key="18">
    <source>
        <dbReference type="EMBL" id="TXC64137.1"/>
    </source>
</evidence>
<sequence>MRDRNAPLSADDIDRLGWDKMDGLLPAIVQDAQTAQVLMLGYMNREALAATLSSGFVTFFSRSKGRLWQKGETSGNRLALAAILPDCDGDALLVTATPAGPTCHLGTPSCFGGDGAQGIGFLARLARIVRDRAAAVPDQSYTARLLAEGTPRIAQKIGEEGVELALAAVSRDRDGCIEEASDLLYHLTVLMEARGFGWADVTARLAERHR</sequence>
<dbReference type="InterPro" id="IPR021130">
    <property type="entry name" value="PRib-ATP_PPHydrolase-like"/>
</dbReference>
<evidence type="ECO:0000256" key="8">
    <source>
        <dbReference type="ARBA" id="ARBA00009392"/>
    </source>
</evidence>
<keyword evidence="19" id="KW-1185">Reference proteome</keyword>
<comment type="similarity">
    <text evidence="7 16">In the N-terminal section; belongs to the PRA-CH family.</text>
</comment>
<evidence type="ECO:0000256" key="10">
    <source>
        <dbReference type="ARBA" id="ARBA00022605"/>
    </source>
</evidence>
<evidence type="ECO:0000256" key="9">
    <source>
        <dbReference type="ARBA" id="ARBA00022490"/>
    </source>
</evidence>
<dbReference type="PANTHER" id="PTHR42945">
    <property type="entry name" value="HISTIDINE BIOSYNTHESIS BIFUNCTIONAL PROTEIN"/>
    <property type="match status" value="1"/>
</dbReference>
<dbReference type="PANTHER" id="PTHR42945:SF9">
    <property type="entry name" value="HISTIDINE BIOSYNTHESIS BIFUNCTIONAL PROTEIN HISIE"/>
    <property type="match status" value="1"/>
</dbReference>
<reference evidence="18 19" key="1">
    <citation type="journal article" date="2015" name="J. Microbiol.">
        <title>Sphingosinicella ginsenosidimutans sp. nov., with ginsenoside converting activity.</title>
        <authorList>
            <person name="Kim J.K."/>
            <person name="Kang M.S."/>
            <person name="Park S.C."/>
            <person name="Kim K.M."/>
            <person name="Choi K."/>
            <person name="Yoon M.H."/>
            <person name="Im W.T."/>
        </authorList>
    </citation>
    <scope>NUCLEOTIDE SEQUENCE [LARGE SCALE GENOMIC DNA]</scope>
    <source>
        <strain evidence="18 19">BS-11</strain>
    </source>
</reference>
<proteinExistence type="inferred from homology"/>
<dbReference type="GO" id="GO:0004635">
    <property type="term" value="F:phosphoribosyl-AMP cyclohydrolase activity"/>
    <property type="evidence" value="ECO:0007669"/>
    <property type="project" value="UniProtKB-UniRule"/>
</dbReference>
<dbReference type="NCBIfam" id="TIGR03188">
    <property type="entry name" value="histidine_hisI"/>
    <property type="match status" value="1"/>
</dbReference>
<dbReference type="InterPro" id="IPR023019">
    <property type="entry name" value="His_synth_HisIE"/>
</dbReference>
<dbReference type="GO" id="GO:0005524">
    <property type="term" value="F:ATP binding"/>
    <property type="evidence" value="ECO:0007669"/>
    <property type="project" value="UniProtKB-KW"/>
</dbReference>
<dbReference type="Gene3D" id="3.10.20.810">
    <property type="entry name" value="Phosphoribosyl-AMP cyclohydrolase"/>
    <property type="match status" value="1"/>
</dbReference>
<keyword evidence="9 16" id="KW-0963">Cytoplasm</keyword>
<dbReference type="SUPFAM" id="SSF101386">
    <property type="entry name" value="all-alpha NTP pyrophosphatases"/>
    <property type="match status" value="1"/>
</dbReference>
<evidence type="ECO:0000256" key="4">
    <source>
        <dbReference type="ARBA" id="ARBA00005169"/>
    </source>
</evidence>
<keyword evidence="10 16" id="KW-0028">Amino-acid biosynthesis</keyword>
<evidence type="ECO:0000256" key="5">
    <source>
        <dbReference type="ARBA" id="ARBA00005204"/>
    </source>
</evidence>
<keyword evidence="13 16" id="KW-0067">ATP-binding</keyword>
<comment type="subcellular location">
    <subcellularLocation>
        <location evidence="3 16">Cytoplasm</location>
    </subcellularLocation>
</comment>
<keyword evidence="12 16" id="KW-0378">Hydrolase</keyword>
<dbReference type="NCBIfam" id="NF002747">
    <property type="entry name" value="PRK02759.1"/>
    <property type="match status" value="1"/>
</dbReference>
<dbReference type="InterPro" id="IPR008179">
    <property type="entry name" value="HisE"/>
</dbReference>
<evidence type="ECO:0000256" key="1">
    <source>
        <dbReference type="ARBA" id="ARBA00000024"/>
    </source>
</evidence>
<name>A0A5C6TUX1_9SPHN</name>
<keyword evidence="14 16" id="KW-0368">Histidine biosynthesis</keyword>
<dbReference type="CDD" id="cd11534">
    <property type="entry name" value="NTP-PPase_HisIE_like"/>
    <property type="match status" value="1"/>
</dbReference>
<dbReference type="Pfam" id="PF01502">
    <property type="entry name" value="PRA-CH"/>
    <property type="match status" value="1"/>
</dbReference>
<comment type="caution">
    <text evidence="18">The sequence shown here is derived from an EMBL/GenBank/DDBJ whole genome shotgun (WGS) entry which is preliminary data.</text>
</comment>
<dbReference type="AlphaFoldDB" id="A0A5C6TUX1"/>
<dbReference type="EMBL" id="VOQQ01000001">
    <property type="protein sequence ID" value="TXC64137.1"/>
    <property type="molecule type" value="Genomic_DNA"/>
</dbReference>
<evidence type="ECO:0000256" key="6">
    <source>
        <dbReference type="ARBA" id="ARBA00007731"/>
    </source>
</evidence>
<dbReference type="SUPFAM" id="SSF141734">
    <property type="entry name" value="HisI-like"/>
    <property type="match status" value="1"/>
</dbReference>
<dbReference type="GO" id="GO:0005737">
    <property type="term" value="C:cytoplasm"/>
    <property type="evidence" value="ECO:0007669"/>
    <property type="project" value="UniProtKB-SubCell"/>
</dbReference>
<dbReference type="GO" id="GO:0004636">
    <property type="term" value="F:phosphoribosyl-ATP diphosphatase activity"/>
    <property type="evidence" value="ECO:0007669"/>
    <property type="project" value="UniProtKB-UniRule"/>
</dbReference>
<organism evidence="18 19">
    <name type="scientific">Allosphingosinicella ginsenosidimutans</name>
    <dbReference type="NCBI Taxonomy" id="1176539"/>
    <lineage>
        <taxon>Bacteria</taxon>
        <taxon>Pseudomonadati</taxon>
        <taxon>Pseudomonadota</taxon>
        <taxon>Alphaproteobacteria</taxon>
        <taxon>Sphingomonadales</taxon>
        <taxon>Sphingomonadaceae</taxon>
        <taxon>Allosphingosinicella</taxon>
    </lineage>
</organism>
<dbReference type="Gene3D" id="1.10.287.1080">
    <property type="entry name" value="MazG-like"/>
    <property type="match status" value="1"/>
</dbReference>
<dbReference type="Proteomes" id="UP000321249">
    <property type="component" value="Unassembled WGS sequence"/>
</dbReference>
<dbReference type="Pfam" id="PF01503">
    <property type="entry name" value="PRA-PH"/>
    <property type="match status" value="1"/>
</dbReference>
<evidence type="ECO:0000256" key="15">
    <source>
        <dbReference type="ARBA" id="ARBA00023268"/>
    </source>
</evidence>
<dbReference type="EC" id="3.6.1.31" evidence="16"/>
<comment type="pathway">
    <text evidence="4 16">Amino-acid biosynthesis; L-histidine biosynthesis; L-histidine from 5-phospho-alpha-D-ribose 1-diphosphate: step 3/9.</text>
</comment>
<dbReference type="EC" id="3.5.4.19" evidence="16"/>
<evidence type="ECO:0000256" key="16">
    <source>
        <dbReference type="HAMAP-Rule" id="MF_01019"/>
    </source>
</evidence>
<evidence type="ECO:0000256" key="2">
    <source>
        <dbReference type="ARBA" id="ARBA00001460"/>
    </source>
</evidence>
<evidence type="ECO:0000256" key="11">
    <source>
        <dbReference type="ARBA" id="ARBA00022741"/>
    </source>
</evidence>
<evidence type="ECO:0000313" key="19">
    <source>
        <dbReference type="Proteomes" id="UP000321249"/>
    </source>
</evidence>
<dbReference type="InterPro" id="IPR038019">
    <property type="entry name" value="PRib_AMP_CycHydrolase_sf"/>
</dbReference>
<dbReference type="UniPathway" id="UPA00031">
    <property type="reaction ID" value="UER00007"/>
</dbReference>
<comment type="catalytic activity">
    <reaction evidence="2 16">
        <text>1-(5-phospho-beta-D-ribosyl)-ATP + H2O = 1-(5-phospho-beta-D-ribosyl)-5'-AMP + diphosphate + H(+)</text>
        <dbReference type="Rhea" id="RHEA:22828"/>
        <dbReference type="ChEBI" id="CHEBI:15377"/>
        <dbReference type="ChEBI" id="CHEBI:15378"/>
        <dbReference type="ChEBI" id="CHEBI:33019"/>
        <dbReference type="ChEBI" id="CHEBI:59457"/>
        <dbReference type="ChEBI" id="CHEBI:73183"/>
        <dbReference type="EC" id="3.6.1.31"/>
    </reaction>
</comment>
<evidence type="ECO:0000256" key="14">
    <source>
        <dbReference type="ARBA" id="ARBA00023102"/>
    </source>
</evidence>
<comment type="similarity">
    <text evidence="8">Belongs to the PRA-PH family.</text>
</comment>